<name>A0A8H8QN43_9BASI</name>
<protein>
    <submittedName>
        <fullName evidence="1">Uncharacterized protein</fullName>
    </submittedName>
</protein>
<dbReference type="AlphaFoldDB" id="A0A8H8QN43"/>
<dbReference type="Proteomes" id="UP000658997">
    <property type="component" value="Unassembled WGS sequence"/>
</dbReference>
<evidence type="ECO:0000313" key="2">
    <source>
        <dbReference type="Proteomes" id="UP000658997"/>
    </source>
</evidence>
<keyword evidence="2" id="KW-1185">Reference proteome</keyword>
<accession>A0A8H8QN43</accession>
<evidence type="ECO:0000313" key="1">
    <source>
        <dbReference type="EMBL" id="SYW78246.1"/>
    </source>
</evidence>
<sequence length="348" mass="38409">MLWDDDEQDDDDNELMEDDGGMLVVWDSGHEVQPSQRRQTRYRLGCEVTFHNLKGGRTDSNIYQTQPLYDSGSPACMEPTIILAQLAEEDGVFDHGINIASMMETADPEYFEKGDEFLPIPIKAEAKDRFVLCAIKLALSSGRGTTSVATAQHQSATSTSTLLAADNNDPTSSSNWVISELAPWTTYMSGTAMRKIALAAGMPEYTMYSLQHMTIQTLDCTSVTEGAKRLSVGHLIASSQIVKSYLSRHNVIDIQGLVQRGKESKNHIMLHGLHCVKAITDTPSSLHAVGIASVESMPIIQRLVHEYNQVKVALSDASGQGLPAHEYQALKVDHNKKMKHLEKTQHQL</sequence>
<dbReference type="EMBL" id="ULHB01000037">
    <property type="protein sequence ID" value="SYW78246.1"/>
    <property type="molecule type" value="Genomic_DNA"/>
</dbReference>
<comment type="caution">
    <text evidence="1">The sequence shown here is derived from an EMBL/GenBank/DDBJ whole genome shotgun (WGS) entry which is preliminary data.</text>
</comment>
<reference evidence="1" key="1">
    <citation type="submission" date="2018-08" db="EMBL/GenBank/DDBJ databases">
        <authorList>
            <person name="Guldener U."/>
        </authorList>
    </citation>
    <scope>NUCLEOTIDE SEQUENCE</scope>
    <source>
        <strain evidence="1">UB2</strain>
    </source>
</reference>
<gene>
    <name evidence="1" type="ORF">UBRO2_02438</name>
</gene>
<proteinExistence type="predicted"/>
<organism evidence="1 2">
    <name type="scientific">Ustilago bromivora</name>
    <dbReference type="NCBI Taxonomy" id="307758"/>
    <lineage>
        <taxon>Eukaryota</taxon>
        <taxon>Fungi</taxon>
        <taxon>Dikarya</taxon>
        <taxon>Basidiomycota</taxon>
        <taxon>Ustilaginomycotina</taxon>
        <taxon>Ustilaginomycetes</taxon>
        <taxon>Ustilaginales</taxon>
        <taxon>Ustilaginaceae</taxon>
        <taxon>Ustilago</taxon>
    </lineage>
</organism>